<keyword evidence="3" id="KW-0732">Signal</keyword>
<name>A0AAN6QPN7_9PEZI</name>
<comment type="caution">
    <text evidence="5">The sequence shown here is derived from an EMBL/GenBank/DDBJ whole genome shotgun (WGS) entry which is preliminary data.</text>
</comment>
<dbReference type="PANTHER" id="PTHR45694">
    <property type="entry name" value="GLUTAREDOXIN 2"/>
    <property type="match status" value="1"/>
</dbReference>
<keyword evidence="6" id="KW-1185">Reference proteome</keyword>
<dbReference type="GO" id="GO:0005796">
    <property type="term" value="C:Golgi lumen"/>
    <property type="evidence" value="ECO:0007669"/>
    <property type="project" value="TreeGrafter"/>
</dbReference>
<evidence type="ECO:0000256" key="1">
    <source>
        <dbReference type="ARBA" id="ARBA00009630"/>
    </source>
</evidence>
<dbReference type="PRINTS" id="PR00160">
    <property type="entry name" value="GLUTAREDOXIN"/>
</dbReference>
<dbReference type="PANTHER" id="PTHR45694:SF5">
    <property type="entry name" value="GLUTAREDOXIN 2"/>
    <property type="match status" value="1"/>
</dbReference>
<evidence type="ECO:0000259" key="4">
    <source>
        <dbReference type="Pfam" id="PF00462"/>
    </source>
</evidence>
<dbReference type="GO" id="GO:0004362">
    <property type="term" value="F:glutathione-disulfide reductase (NADPH) activity"/>
    <property type="evidence" value="ECO:0007669"/>
    <property type="project" value="UniProtKB-ARBA"/>
</dbReference>
<comment type="similarity">
    <text evidence="1">Belongs to the glutaredoxin family. Monothiol subfamily.</text>
</comment>
<organism evidence="5 6">
    <name type="scientific">Friedmanniomyces endolithicus</name>
    <dbReference type="NCBI Taxonomy" id="329885"/>
    <lineage>
        <taxon>Eukaryota</taxon>
        <taxon>Fungi</taxon>
        <taxon>Dikarya</taxon>
        <taxon>Ascomycota</taxon>
        <taxon>Pezizomycotina</taxon>
        <taxon>Dothideomycetes</taxon>
        <taxon>Dothideomycetidae</taxon>
        <taxon>Mycosphaerellales</taxon>
        <taxon>Teratosphaeriaceae</taxon>
        <taxon>Friedmanniomyces</taxon>
    </lineage>
</organism>
<dbReference type="InterPro" id="IPR011899">
    <property type="entry name" value="Glutaredoxin_euk/vir"/>
</dbReference>
<feature type="signal peptide" evidence="3">
    <location>
        <begin position="1"/>
        <end position="27"/>
    </location>
</feature>
<dbReference type="FunFam" id="3.40.30.10:FF:000093">
    <property type="entry name" value="Glutaredoxin 2"/>
    <property type="match status" value="1"/>
</dbReference>
<feature type="region of interest" description="Disordered" evidence="2">
    <location>
        <begin position="141"/>
        <end position="167"/>
    </location>
</feature>
<evidence type="ECO:0000313" key="6">
    <source>
        <dbReference type="Proteomes" id="UP001175353"/>
    </source>
</evidence>
<evidence type="ECO:0000256" key="3">
    <source>
        <dbReference type="SAM" id="SignalP"/>
    </source>
</evidence>
<dbReference type="Gene3D" id="3.40.30.10">
    <property type="entry name" value="Glutaredoxin"/>
    <property type="match status" value="1"/>
</dbReference>
<feature type="domain" description="Glutaredoxin" evidence="4">
    <location>
        <begin position="206"/>
        <end position="271"/>
    </location>
</feature>
<evidence type="ECO:0000256" key="2">
    <source>
        <dbReference type="SAM" id="MobiDB-lite"/>
    </source>
</evidence>
<dbReference type="CDD" id="cd03419">
    <property type="entry name" value="GRX_GRXh_1_2_like"/>
    <property type="match status" value="1"/>
</dbReference>
<accession>A0AAN6QPN7</accession>
<reference evidence="5" key="1">
    <citation type="submission" date="2023-06" db="EMBL/GenBank/DDBJ databases">
        <title>Black Yeasts Isolated from many extreme environments.</title>
        <authorList>
            <person name="Coleine C."/>
            <person name="Stajich J.E."/>
            <person name="Selbmann L."/>
        </authorList>
    </citation>
    <scope>NUCLEOTIDE SEQUENCE</scope>
    <source>
        <strain evidence="5">CCFEE 5200</strain>
    </source>
</reference>
<dbReference type="EMBL" id="JAUJLE010000136">
    <property type="protein sequence ID" value="KAK0977083.1"/>
    <property type="molecule type" value="Genomic_DNA"/>
</dbReference>
<proteinExistence type="inferred from homology"/>
<dbReference type="PROSITE" id="PS51354">
    <property type="entry name" value="GLUTAREDOXIN_2"/>
    <property type="match status" value="1"/>
</dbReference>
<dbReference type="SUPFAM" id="SSF52833">
    <property type="entry name" value="Thioredoxin-like"/>
    <property type="match status" value="1"/>
</dbReference>
<dbReference type="NCBIfam" id="TIGR02180">
    <property type="entry name" value="GRX_euk"/>
    <property type="match status" value="1"/>
</dbReference>
<protein>
    <recommendedName>
        <fullName evidence="4">Glutaredoxin domain-containing protein</fullName>
    </recommendedName>
</protein>
<dbReference type="GO" id="GO:0034599">
    <property type="term" value="P:cellular response to oxidative stress"/>
    <property type="evidence" value="ECO:0007669"/>
    <property type="project" value="TreeGrafter"/>
</dbReference>
<dbReference type="Proteomes" id="UP001175353">
    <property type="component" value="Unassembled WGS sequence"/>
</dbReference>
<dbReference type="GO" id="GO:0000324">
    <property type="term" value="C:fungal-type vacuole"/>
    <property type="evidence" value="ECO:0007669"/>
    <property type="project" value="TreeGrafter"/>
</dbReference>
<dbReference type="InterPro" id="IPR014025">
    <property type="entry name" value="Glutaredoxin_subgr"/>
</dbReference>
<dbReference type="Pfam" id="PF00462">
    <property type="entry name" value="Glutaredoxin"/>
    <property type="match status" value="1"/>
</dbReference>
<sequence>MPSSRRLKVTGLIALLTVLIILYVTNGASNTYNSPFYTRTVDAIKARQDAEARENVVAEERSRLDRVERLQKEHDVAVSAAAGETGSVVKNVVNAVGLEAGPGKQKPLAQDVKEAAAAAAGALGSAVSQAAEKVKTVAGPKITSPGAGSPDKKVVQTKPASAGPDDGVARLGVVASSQVSSNPGPETEEDHRVEVELNDILKKGPIIIFSKSHCPFSKKAKHILLDLYTITPPPYVVELDLHELGAGLQAALKRSTGRRTVPNILINGKSIGGGDDVEGLHREGRLAETVRSMGGKRVVSVEAKAEEGAVRDSPRTGTRVDRDLDLVYACVVRVEARHVARVLLQGSPRLGWLASPGYGGAERGPSKNLYSSLVDETRYGVAAFTSDCNSAQGGLGFGTG</sequence>
<feature type="chain" id="PRO_5043010158" description="Glutaredoxin domain-containing protein" evidence="3">
    <location>
        <begin position="28"/>
        <end position="400"/>
    </location>
</feature>
<dbReference type="InterPro" id="IPR036249">
    <property type="entry name" value="Thioredoxin-like_sf"/>
</dbReference>
<dbReference type="InterPro" id="IPR002109">
    <property type="entry name" value="Glutaredoxin"/>
</dbReference>
<dbReference type="GO" id="GO:0005801">
    <property type="term" value="C:cis-Golgi network"/>
    <property type="evidence" value="ECO:0007669"/>
    <property type="project" value="UniProtKB-ARBA"/>
</dbReference>
<dbReference type="AlphaFoldDB" id="A0AAN6QPN7"/>
<gene>
    <name evidence="5" type="ORF">LTR91_013467</name>
</gene>
<evidence type="ECO:0000313" key="5">
    <source>
        <dbReference type="EMBL" id="KAK0977083.1"/>
    </source>
</evidence>